<name>A0A4C1ZX42_EUMVA</name>
<organism evidence="2 3">
    <name type="scientific">Eumeta variegata</name>
    <name type="common">Bagworm moth</name>
    <name type="synonym">Eumeta japonica</name>
    <dbReference type="NCBI Taxonomy" id="151549"/>
    <lineage>
        <taxon>Eukaryota</taxon>
        <taxon>Metazoa</taxon>
        <taxon>Ecdysozoa</taxon>
        <taxon>Arthropoda</taxon>
        <taxon>Hexapoda</taxon>
        <taxon>Insecta</taxon>
        <taxon>Pterygota</taxon>
        <taxon>Neoptera</taxon>
        <taxon>Endopterygota</taxon>
        <taxon>Lepidoptera</taxon>
        <taxon>Glossata</taxon>
        <taxon>Ditrysia</taxon>
        <taxon>Tineoidea</taxon>
        <taxon>Psychidae</taxon>
        <taxon>Oiketicinae</taxon>
        <taxon>Eumeta</taxon>
    </lineage>
</organism>
<dbReference type="EMBL" id="BGZK01002149">
    <property type="protein sequence ID" value="GBP91187.1"/>
    <property type="molecule type" value="Genomic_DNA"/>
</dbReference>
<feature type="region of interest" description="Disordered" evidence="1">
    <location>
        <begin position="99"/>
        <end position="125"/>
    </location>
</feature>
<proteinExistence type="predicted"/>
<evidence type="ECO:0000256" key="1">
    <source>
        <dbReference type="SAM" id="MobiDB-lite"/>
    </source>
</evidence>
<protein>
    <submittedName>
        <fullName evidence="2">Uncharacterized protein</fullName>
    </submittedName>
</protein>
<sequence length="150" mass="17152">MVRSGLRPLYSTAVYGSINGLCMPWRLDSMLYIIFLIYLKYIQIEGEREIVSEREREGERVREIVRERERESTFVLESNTIGPANRGYVLGTCLQRMREDTHSGPSRTSYGPPAAPERSLLRAGHPNDLTHRSQDVPKLILQTASFVNVL</sequence>
<evidence type="ECO:0000313" key="3">
    <source>
        <dbReference type="Proteomes" id="UP000299102"/>
    </source>
</evidence>
<comment type="caution">
    <text evidence="2">The sequence shown here is derived from an EMBL/GenBank/DDBJ whole genome shotgun (WGS) entry which is preliminary data.</text>
</comment>
<dbReference type="Proteomes" id="UP000299102">
    <property type="component" value="Unassembled WGS sequence"/>
</dbReference>
<keyword evidence="3" id="KW-1185">Reference proteome</keyword>
<dbReference type="AlphaFoldDB" id="A0A4C1ZX42"/>
<evidence type="ECO:0000313" key="2">
    <source>
        <dbReference type="EMBL" id="GBP91187.1"/>
    </source>
</evidence>
<gene>
    <name evidence="2" type="ORF">EVAR_100152_1</name>
</gene>
<accession>A0A4C1ZX42</accession>
<reference evidence="2 3" key="1">
    <citation type="journal article" date="2019" name="Commun. Biol.">
        <title>The bagworm genome reveals a unique fibroin gene that provides high tensile strength.</title>
        <authorList>
            <person name="Kono N."/>
            <person name="Nakamura H."/>
            <person name="Ohtoshi R."/>
            <person name="Tomita M."/>
            <person name="Numata K."/>
            <person name="Arakawa K."/>
        </authorList>
    </citation>
    <scope>NUCLEOTIDE SEQUENCE [LARGE SCALE GENOMIC DNA]</scope>
</reference>